<dbReference type="GO" id="GO:0003677">
    <property type="term" value="F:DNA binding"/>
    <property type="evidence" value="ECO:0007669"/>
    <property type="project" value="UniProtKB-KW"/>
</dbReference>
<dbReference type="GO" id="GO:0016987">
    <property type="term" value="F:sigma factor activity"/>
    <property type="evidence" value="ECO:0007669"/>
    <property type="project" value="UniProtKB-KW"/>
</dbReference>
<keyword evidence="3" id="KW-0731">Sigma factor</keyword>
<name>A0A4D4KE52_9ACTN</name>
<protein>
    <submittedName>
        <fullName evidence="8">RNA polymerase sigma factor SigL</fullName>
    </submittedName>
</protein>
<evidence type="ECO:0000256" key="1">
    <source>
        <dbReference type="ARBA" id="ARBA00010641"/>
    </source>
</evidence>
<dbReference type="InterPro" id="IPR039425">
    <property type="entry name" value="RNA_pol_sigma-70-like"/>
</dbReference>
<dbReference type="InterPro" id="IPR036388">
    <property type="entry name" value="WH-like_DNA-bd_sf"/>
</dbReference>
<sequence length="192" mass="20985">MDIRTAGVTTDADTFLKTLYRRHGSALHRLAARKLGGDWHRAQDIVQEVAIHAWQRPMDVGPMDDTVRNRLFTVVGDLVTDGHQDQAERSVETAGEAEMALPAAPDAVDQALTAQLVWDALADLAPPQREVLLHLHYLDRSVSQAARALGVPPEPSNRGRTTRLGPCERPCGRAASPSADLLRTPADCFLIE</sequence>
<dbReference type="AlphaFoldDB" id="A0A4D4KE52"/>
<dbReference type="Pfam" id="PF04542">
    <property type="entry name" value="Sigma70_r2"/>
    <property type="match status" value="1"/>
</dbReference>
<dbReference type="EMBL" id="BJHV01000001">
    <property type="protein sequence ID" value="GDY47461.1"/>
    <property type="molecule type" value="Genomic_DNA"/>
</dbReference>
<evidence type="ECO:0000256" key="2">
    <source>
        <dbReference type="ARBA" id="ARBA00023015"/>
    </source>
</evidence>
<evidence type="ECO:0000256" key="4">
    <source>
        <dbReference type="ARBA" id="ARBA00023125"/>
    </source>
</evidence>
<reference evidence="8 9" key="1">
    <citation type="journal article" date="2020" name="Int. J. Syst. Evol. Microbiol.">
        <title>Reclassification of Streptomyces castelarensis and Streptomyces sporoclivatus as later heterotypic synonyms of Streptomyces antimycoticus.</title>
        <authorList>
            <person name="Komaki H."/>
            <person name="Tamura T."/>
        </authorList>
    </citation>
    <scope>NUCLEOTIDE SEQUENCE [LARGE SCALE GENOMIC DNA]</scope>
    <source>
        <strain evidence="8 9">NBRC 12839</strain>
    </source>
</reference>
<dbReference type="PANTHER" id="PTHR43133">
    <property type="entry name" value="RNA POLYMERASE ECF-TYPE SIGMA FACTO"/>
    <property type="match status" value="1"/>
</dbReference>
<feature type="domain" description="RNA polymerase sigma-70 region 2" evidence="7">
    <location>
        <begin position="19"/>
        <end position="57"/>
    </location>
</feature>
<dbReference type="InterPro" id="IPR007627">
    <property type="entry name" value="RNA_pol_sigma70_r2"/>
</dbReference>
<evidence type="ECO:0000313" key="8">
    <source>
        <dbReference type="EMBL" id="GDY47461.1"/>
    </source>
</evidence>
<dbReference type="Proteomes" id="UP000299290">
    <property type="component" value="Unassembled WGS sequence"/>
</dbReference>
<dbReference type="InterPro" id="IPR013324">
    <property type="entry name" value="RNA_pol_sigma_r3/r4-like"/>
</dbReference>
<dbReference type="SUPFAM" id="SSF88659">
    <property type="entry name" value="Sigma3 and sigma4 domains of RNA polymerase sigma factors"/>
    <property type="match status" value="1"/>
</dbReference>
<accession>A0A4D4KE52</accession>
<comment type="caution">
    <text evidence="8">The sequence shown here is derived from an EMBL/GenBank/DDBJ whole genome shotgun (WGS) entry which is preliminary data.</text>
</comment>
<evidence type="ECO:0000256" key="5">
    <source>
        <dbReference type="ARBA" id="ARBA00023163"/>
    </source>
</evidence>
<keyword evidence="2" id="KW-0805">Transcription regulation</keyword>
<comment type="similarity">
    <text evidence="1">Belongs to the sigma-70 factor family. ECF subfamily.</text>
</comment>
<evidence type="ECO:0000256" key="6">
    <source>
        <dbReference type="SAM" id="MobiDB-lite"/>
    </source>
</evidence>
<evidence type="ECO:0000256" key="3">
    <source>
        <dbReference type="ARBA" id="ARBA00023082"/>
    </source>
</evidence>
<keyword evidence="5" id="KW-0804">Transcription</keyword>
<feature type="region of interest" description="Disordered" evidence="6">
    <location>
        <begin position="148"/>
        <end position="174"/>
    </location>
</feature>
<dbReference type="Gene3D" id="1.10.10.10">
    <property type="entry name" value="Winged helix-like DNA-binding domain superfamily/Winged helix DNA-binding domain"/>
    <property type="match status" value="1"/>
</dbReference>
<evidence type="ECO:0000313" key="9">
    <source>
        <dbReference type="Proteomes" id="UP000299290"/>
    </source>
</evidence>
<gene>
    <name evidence="8" type="ORF">SANT12839_083430</name>
</gene>
<dbReference type="InterPro" id="IPR013325">
    <property type="entry name" value="RNA_pol_sigma_r2"/>
</dbReference>
<dbReference type="PANTHER" id="PTHR43133:SF52">
    <property type="entry name" value="ECF RNA POLYMERASE SIGMA FACTOR SIGL"/>
    <property type="match status" value="1"/>
</dbReference>
<dbReference type="GO" id="GO:0006352">
    <property type="term" value="P:DNA-templated transcription initiation"/>
    <property type="evidence" value="ECO:0007669"/>
    <property type="project" value="InterPro"/>
</dbReference>
<keyword evidence="9" id="KW-1185">Reference proteome</keyword>
<keyword evidence="4" id="KW-0238">DNA-binding</keyword>
<dbReference type="Gene3D" id="1.10.1740.10">
    <property type="match status" value="1"/>
</dbReference>
<dbReference type="RefSeq" id="WP_228053616.1">
    <property type="nucleotide sequence ID" value="NZ_BJHV01000001.1"/>
</dbReference>
<organism evidence="8 9">
    <name type="scientific">Streptomyces antimycoticus</name>
    <dbReference type="NCBI Taxonomy" id="68175"/>
    <lineage>
        <taxon>Bacteria</taxon>
        <taxon>Bacillati</taxon>
        <taxon>Actinomycetota</taxon>
        <taxon>Actinomycetes</taxon>
        <taxon>Kitasatosporales</taxon>
        <taxon>Streptomycetaceae</taxon>
        <taxon>Streptomyces</taxon>
        <taxon>Streptomyces violaceusniger group</taxon>
    </lineage>
</organism>
<proteinExistence type="inferred from homology"/>
<dbReference type="SUPFAM" id="SSF88946">
    <property type="entry name" value="Sigma2 domain of RNA polymerase sigma factors"/>
    <property type="match status" value="1"/>
</dbReference>
<evidence type="ECO:0000259" key="7">
    <source>
        <dbReference type="Pfam" id="PF04542"/>
    </source>
</evidence>